<name>A0A9W8IX58_9AGAR</name>
<feature type="non-terminal residue" evidence="2">
    <location>
        <position position="1"/>
    </location>
</feature>
<dbReference type="Pfam" id="PF12697">
    <property type="entry name" value="Abhydrolase_6"/>
    <property type="match status" value="1"/>
</dbReference>
<dbReference type="Proteomes" id="UP001140091">
    <property type="component" value="Unassembled WGS sequence"/>
</dbReference>
<dbReference type="Gene3D" id="3.40.50.1820">
    <property type="entry name" value="alpha/beta hydrolase"/>
    <property type="match status" value="1"/>
</dbReference>
<organism evidence="2 3">
    <name type="scientific">Candolleomyces eurysporus</name>
    <dbReference type="NCBI Taxonomy" id="2828524"/>
    <lineage>
        <taxon>Eukaryota</taxon>
        <taxon>Fungi</taxon>
        <taxon>Dikarya</taxon>
        <taxon>Basidiomycota</taxon>
        <taxon>Agaricomycotina</taxon>
        <taxon>Agaricomycetes</taxon>
        <taxon>Agaricomycetidae</taxon>
        <taxon>Agaricales</taxon>
        <taxon>Agaricineae</taxon>
        <taxon>Psathyrellaceae</taxon>
        <taxon>Candolleomyces</taxon>
    </lineage>
</organism>
<dbReference type="OrthoDB" id="94039at2759"/>
<dbReference type="EMBL" id="JANBPK010001339">
    <property type="protein sequence ID" value="KAJ2923434.1"/>
    <property type="molecule type" value="Genomic_DNA"/>
</dbReference>
<comment type="caution">
    <text evidence="2">The sequence shown here is derived from an EMBL/GenBank/DDBJ whole genome shotgun (WGS) entry which is preliminary data.</text>
</comment>
<dbReference type="InterPro" id="IPR029058">
    <property type="entry name" value="AB_hydrolase_fold"/>
</dbReference>
<dbReference type="SUPFAM" id="SSF53474">
    <property type="entry name" value="alpha/beta-Hydrolases"/>
    <property type="match status" value="1"/>
</dbReference>
<evidence type="ECO:0000313" key="2">
    <source>
        <dbReference type="EMBL" id="KAJ2923434.1"/>
    </source>
</evidence>
<evidence type="ECO:0000259" key="1">
    <source>
        <dbReference type="Pfam" id="PF12697"/>
    </source>
</evidence>
<protein>
    <recommendedName>
        <fullName evidence="1">AB hydrolase-1 domain-containing protein</fullName>
    </recommendedName>
</protein>
<gene>
    <name evidence="2" type="ORF">H1R20_g13664</name>
</gene>
<proteinExistence type="predicted"/>
<dbReference type="InterPro" id="IPR000073">
    <property type="entry name" value="AB_hydrolase_1"/>
</dbReference>
<dbReference type="AlphaFoldDB" id="A0A9W8IX58"/>
<keyword evidence="3" id="KW-1185">Reference proteome</keyword>
<feature type="domain" description="AB hydrolase-1" evidence="1">
    <location>
        <begin position="65"/>
        <end position="361"/>
    </location>
</feature>
<accession>A0A9W8IX58</accession>
<reference evidence="2" key="1">
    <citation type="submission" date="2022-06" db="EMBL/GenBank/DDBJ databases">
        <title>Genome Sequence of Candolleomyces eurysporus.</title>
        <authorList>
            <person name="Buettner E."/>
        </authorList>
    </citation>
    <scope>NUCLEOTIDE SEQUENCE</scope>
    <source>
        <strain evidence="2">VTCC 930004</strain>
    </source>
</reference>
<sequence length="388" mass="43955">MLPPLPSNLSKEERARLVKEYHHDLRVERGAMLTDGHPKVLWNCINRYVRKDLSPSNRTGLTLFVAHANGFPKEIWEPTLATLLSSPAGHAIDEIWCWEAVQHGDAALINHGSLSRYFDWQDNTRDILNFLTNFLPTEASATPLPLHLTRIPEAESDRRRASGFQFRRLMIVGHSYGGCTSTLATENYPQLVDSLVLVDPVIPKPFVSKESFAVSEGKTDGLLIASLSRRDTWNTREEVLSSYLKNPFFRAWHPSVLKIYIEAGMYDTTDEAGNPIVKLKMPGIYESVVFSERTVGLEAWQNLPYIPERIPIRWIVPDRSDADEFGPPGATGERCWIRPKNSSNIKIPGAGHLIAQEFPVELGEDLRDFILEVYSDLFNQRTIPRPNL</sequence>
<evidence type="ECO:0000313" key="3">
    <source>
        <dbReference type="Proteomes" id="UP001140091"/>
    </source>
</evidence>